<dbReference type="STRING" id="1054147.F4Q6F8"/>
<dbReference type="OMA" id="PGWHIDG"/>
<comment type="similarity">
    <text evidence="1">Belongs to the amidase family.</text>
</comment>
<dbReference type="PROSITE" id="PS00571">
    <property type="entry name" value="AMIDASES"/>
    <property type="match status" value="1"/>
</dbReference>
<feature type="domain" description="Amidase" evidence="3">
    <location>
        <begin position="172"/>
        <end position="585"/>
    </location>
</feature>
<dbReference type="GO" id="GO:0070291">
    <property type="term" value="P:N-acylethanolamine metabolic process"/>
    <property type="evidence" value="ECO:0007669"/>
    <property type="project" value="EnsemblProtists"/>
</dbReference>
<reference evidence="5" key="1">
    <citation type="journal article" date="2011" name="Genome Res.">
        <title>Phylogeny-wide analysis of social amoeba genomes highlights ancient origins for complex intercellular communication.</title>
        <authorList>
            <person name="Heidel A.J."/>
            <person name="Lawal H.M."/>
            <person name="Felder M."/>
            <person name="Schilde C."/>
            <person name="Helps N.R."/>
            <person name="Tunggal B."/>
            <person name="Rivero F."/>
            <person name="John U."/>
            <person name="Schleicher M."/>
            <person name="Eichinger L."/>
            <person name="Platzer M."/>
            <person name="Noegel A.A."/>
            <person name="Schaap P."/>
            <person name="Gloeckner G."/>
        </authorList>
    </citation>
    <scope>NUCLEOTIDE SEQUENCE [LARGE SCALE GENOMIC DNA]</scope>
    <source>
        <strain evidence="5">SH3</strain>
    </source>
</reference>
<sequence>MLDNIGSVISGLLVIGLVYMATTNEANKKKKLKQDEPSYDLVKVVTPCATGAVLSFTVFICESYPFKNFFIPFLFKKNRIDEMFKFKVEDGVTPYPNVQKMNVPIQIASYETYSPEMFLKDASVLSLNDHLLNLSHSALKYNKAYVDKSTNAVAVAKAFVECQKHSDAQPIPLKAFISVREDDILEQAAKSQERWEAGTPLSILDGVPISIKDELNMKGYRTTCGTAFLRDSPVWQVDSDCAERLRNMGAILVGKNNMHEIGISTLGYNVHYGFTRNPFNLDYYPGGSSSGSASTVSSGLNPISIGCDGGGSIRVPAALCGVVGLKPTYARTSHTGCFDLCYSVGHVGPIASSVIDCAIGYAALAGKDPRDHQTLVQPDPLIPNFSKIPKEKPLTGLRIGIYQDYVDDCTEEIRISFKKSIEILVEQGAQVVPIKINHLLYIRLAQAVIILSEMNNSMSKYMGKYKNQFHLDTRASLSMMEFVSGGEYLHSCRIRTYAINQLKAIFENVDIIVTPSTASTSPEIRPSVLATGESNLTAVAELMKYAFLGNITGVPGLTIPVSVDKNNLPIGLQLMGRWWEEDLLLYTGYVLEKHVGFNAKPQYFNSPLNSILGGSNSDNMHIPSN</sequence>
<dbReference type="GO" id="GO:0017064">
    <property type="term" value="F:fatty acid amide hydrolase activity"/>
    <property type="evidence" value="ECO:0007669"/>
    <property type="project" value="EnsemblProtists"/>
</dbReference>
<dbReference type="InterPro" id="IPR036928">
    <property type="entry name" value="AS_sf"/>
</dbReference>
<dbReference type="InterPro" id="IPR020556">
    <property type="entry name" value="Amidase_CS"/>
</dbReference>
<evidence type="ECO:0000313" key="5">
    <source>
        <dbReference type="Proteomes" id="UP000007797"/>
    </source>
</evidence>
<keyword evidence="5" id="KW-1185">Reference proteome</keyword>
<dbReference type="GeneID" id="14868532"/>
<dbReference type="Pfam" id="PF01425">
    <property type="entry name" value="Amidase"/>
    <property type="match status" value="1"/>
</dbReference>
<evidence type="ECO:0000256" key="1">
    <source>
        <dbReference type="ARBA" id="ARBA00009199"/>
    </source>
</evidence>
<evidence type="ECO:0000313" key="4">
    <source>
        <dbReference type="EMBL" id="EGG16468.1"/>
    </source>
</evidence>
<dbReference type="Proteomes" id="UP000007797">
    <property type="component" value="Unassembled WGS sequence"/>
</dbReference>
<dbReference type="InterPro" id="IPR023631">
    <property type="entry name" value="Amidase_dom"/>
</dbReference>
<feature type="transmembrane region" description="Helical" evidence="2">
    <location>
        <begin position="6"/>
        <end position="23"/>
    </location>
</feature>
<dbReference type="Gene3D" id="3.90.1300.10">
    <property type="entry name" value="Amidase signature (AS) domain"/>
    <property type="match status" value="1"/>
</dbReference>
<dbReference type="KEGG" id="dfa:DFA_09006"/>
<accession>F4Q6F8</accession>
<keyword evidence="2" id="KW-0472">Membrane</keyword>
<dbReference type="PANTHER" id="PTHR11895:SF67">
    <property type="entry name" value="AMIDASE DOMAIN-CONTAINING PROTEIN"/>
    <property type="match status" value="1"/>
</dbReference>
<proteinExistence type="inferred from homology"/>
<dbReference type="AlphaFoldDB" id="F4Q6F8"/>
<organism evidence="4 5">
    <name type="scientific">Cavenderia fasciculata</name>
    <name type="common">Slime mold</name>
    <name type="synonym">Dictyostelium fasciculatum</name>
    <dbReference type="NCBI Taxonomy" id="261658"/>
    <lineage>
        <taxon>Eukaryota</taxon>
        <taxon>Amoebozoa</taxon>
        <taxon>Evosea</taxon>
        <taxon>Eumycetozoa</taxon>
        <taxon>Dictyostelia</taxon>
        <taxon>Acytosteliales</taxon>
        <taxon>Cavenderiaceae</taxon>
        <taxon>Cavenderia</taxon>
    </lineage>
</organism>
<evidence type="ECO:0000259" key="3">
    <source>
        <dbReference type="Pfam" id="PF01425"/>
    </source>
</evidence>
<dbReference type="SUPFAM" id="SSF75304">
    <property type="entry name" value="Amidase signature (AS) enzymes"/>
    <property type="match status" value="1"/>
</dbReference>
<dbReference type="EMBL" id="GL883023">
    <property type="protein sequence ID" value="EGG16468.1"/>
    <property type="molecule type" value="Genomic_DNA"/>
</dbReference>
<name>F4Q6F8_CACFS</name>
<evidence type="ECO:0000256" key="2">
    <source>
        <dbReference type="SAM" id="Phobius"/>
    </source>
</evidence>
<keyword evidence="2" id="KW-1133">Transmembrane helix</keyword>
<protein>
    <submittedName>
        <fullName evidence="4">Amidase family protein</fullName>
    </submittedName>
</protein>
<dbReference type="PANTHER" id="PTHR11895">
    <property type="entry name" value="TRANSAMIDASE"/>
    <property type="match status" value="1"/>
</dbReference>
<feature type="transmembrane region" description="Helical" evidence="2">
    <location>
        <begin position="44"/>
        <end position="66"/>
    </location>
</feature>
<gene>
    <name evidence="4" type="ORF">DFA_09006</name>
</gene>
<dbReference type="InterPro" id="IPR000120">
    <property type="entry name" value="Amidase"/>
</dbReference>
<keyword evidence="2" id="KW-0812">Transmembrane</keyword>
<dbReference type="OrthoDB" id="566138at2759"/>
<dbReference type="RefSeq" id="XP_004354868.1">
    <property type="nucleotide sequence ID" value="XM_004354816.1"/>
</dbReference>
<dbReference type="GO" id="GO:0016020">
    <property type="term" value="C:membrane"/>
    <property type="evidence" value="ECO:0007669"/>
    <property type="project" value="EnsemblProtists"/>
</dbReference>